<dbReference type="Proteomes" id="UP000582659">
    <property type="component" value="Unassembled WGS sequence"/>
</dbReference>
<organism evidence="4 5">
    <name type="scientific">Bursaphelenchus xylophilus</name>
    <name type="common">Pinewood nematode worm</name>
    <name type="synonym">Aphelenchoides xylophilus</name>
    <dbReference type="NCBI Taxonomy" id="6326"/>
    <lineage>
        <taxon>Eukaryota</taxon>
        <taxon>Metazoa</taxon>
        <taxon>Ecdysozoa</taxon>
        <taxon>Nematoda</taxon>
        <taxon>Chromadorea</taxon>
        <taxon>Rhabditida</taxon>
        <taxon>Tylenchina</taxon>
        <taxon>Tylenchomorpha</taxon>
        <taxon>Aphelenchoidea</taxon>
        <taxon>Aphelenchoididae</taxon>
        <taxon>Bursaphelenchus</taxon>
    </lineage>
</organism>
<feature type="compositionally biased region" description="Basic and acidic residues" evidence="1">
    <location>
        <begin position="419"/>
        <end position="428"/>
    </location>
</feature>
<evidence type="ECO:0000256" key="1">
    <source>
        <dbReference type="SAM" id="MobiDB-lite"/>
    </source>
</evidence>
<sequence>MSATGRMWLILLLPGILARTLESPDPNEVPQVFQELYRKCNLSRYLPETAVGAKIWTLEVDPEEKELYAVEYEIDFVDQIKVITRKHLNDYKKAEGIWSYDMSKVGFTNLQHQFYWSDDPTKTLYLGNKSNEDFSLGYRGFAREDYVYAIMKPNDDEHVSFWRWRSDLEPGYTRLSTGTWNMTDYIIFLEPDGLLYKLSGDLCSVFLKFNESKFERFHCNRDSGIYTRRKLDTIYSMTIFAYLTRRCDPTVYEDQWKHAFSKIQFFSAPTTNSTIIVNTTAAMDEAPTSTTKLSPTKVAGLDESAAYIIFGSAVGVFVVVLVIMSIAIWLIYRRRKRKRKMKGQKKPKASKKTKKKTRATKKKETTETAADTKTETRSTVNTQKSIKNADTHSTTKTQKSFQIPMVSNEDYFSINQGGKTKESKEKKASNGKMGKKTRENIYPVDKTESVAAPITDSSHPFA</sequence>
<feature type="region of interest" description="Disordered" evidence="1">
    <location>
        <begin position="339"/>
        <end position="400"/>
    </location>
</feature>
<evidence type="ECO:0000256" key="2">
    <source>
        <dbReference type="SAM" id="Phobius"/>
    </source>
</evidence>
<dbReference type="AlphaFoldDB" id="A0A7I8WLA0"/>
<keyword evidence="2" id="KW-0472">Membrane</keyword>
<feature type="signal peptide" evidence="3">
    <location>
        <begin position="1"/>
        <end position="18"/>
    </location>
</feature>
<reference evidence="4" key="1">
    <citation type="submission" date="2020-09" db="EMBL/GenBank/DDBJ databases">
        <authorList>
            <person name="Kikuchi T."/>
        </authorList>
    </citation>
    <scope>NUCLEOTIDE SEQUENCE</scope>
    <source>
        <strain evidence="4">Ka4C1</strain>
    </source>
</reference>
<feature type="region of interest" description="Disordered" evidence="1">
    <location>
        <begin position="414"/>
        <end position="462"/>
    </location>
</feature>
<dbReference type="Proteomes" id="UP000659654">
    <property type="component" value="Unassembled WGS sequence"/>
</dbReference>
<feature type="compositionally biased region" description="Basic residues" evidence="1">
    <location>
        <begin position="339"/>
        <end position="361"/>
    </location>
</feature>
<feature type="compositionally biased region" description="Polar residues" evidence="1">
    <location>
        <begin position="377"/>
        <end position="400"/>
    </location>
</feature>
<dbReference type="EMBL" id="CAJFCV020000003">
    <property type="protein sequence ID" value="CAG9105717.1"/>
    <property type="molecule type" value="Genomic_DNA"/>
</dbReference>
<evidence type="ECO:0000256" key="3">
    <source>
        <dbReference type="SAM" id="SignalP"/>
    </source>
</evidence>
<dbReference type="SMR" id="A0A7I8WLA0"/>
<feature type="chain" id="PRO_5035384790" evidence="3">
    <location>
        <begin position="19"/>
        <end position="462"/>
    </location>
</feature>
<keyword evidence="2" id="KW-0812">Transmembrane</keyword>
<dbReference type="Gene3D" id="1.20.1070.10">
    <property type="entry name" value="Rhodopsin 7-helix transmembrane proteins"/>
    <property type="match status" value="1"/>
</dbReference>
<dbReference type="EMBL" id="CAJFDI010000003">
    <property type="protein sequence ID" value="CAD5220003.1"/>
    <property type="molecule type" value="Genomic_DNA"/>
</dbReference>
<keyword evidence="5" id="KW-1185">Reference proteome</keyword>
<name>A0A7I8WLA0_BURXY</name>
<gene>
    <name evidence="4" type="ORF">BXYJ_LOCUS5961</name>
</gene>
<evidence type="ECO:0000313" key="5">
    <source>
        <dbReference type="Proteomes" id="UP000659654"/>
    </source>
</evidence>
<protein>
    <submittedName>
        <fullName evidence="4">(pine wood nematode) hypothetical protein</fullName>
    </submittedName>
</protein>
<accession>A0A7I8WLA0</accession>
<comment type="caution">
    <text evidence="4">The sequence shown here is derived from an EMBL/GenBank/DDBJ whole genome shotgun (WGS) entry which is preliminary data.</text>
</comment>
<evidence type="ECO:0000313" key="4">
    <source>
        <dbReference type="EMBL" id="CAD5220003.1"/>
    </source>
</evidence>
<feature type="compositionally biased region" description="Basic and acidic residues" evidence="1">
    <location>
        <begin position="362"/>
        <end position="376"/>
    </location>
</feature>
<feature type="transmembrane region" description="Helical" evidence="2">
    <location>
        <begin position="305"/>
        <end position="332"/>
    </location>
</feature>
<keyword evidence="2" id="KW-1133">Transmembrane helix</keyword>
<keyword evidence="3" id="KW-0732">Signal</keyword>
<proteinExistence type="predicted"/>